<evidence type="ECO:0000313" key="1">
    <source>
        <dbReference type="EMBL" id="KAH7855717.1"/>
    </source>
</evidence>
<protein>
    <submittedName>
        <fullName evidence="1">Uncharacterized protein</fullName>
    </submittedName>
</protein>
<organism evidence="1 2">
    <name type="scientific">Vaccinium darrowii</name>
    <dbReference type="NCBI Taxonomy" id="229202"/>
    <lineage>
        <taxon>Eukaryota</taxon>
        <taxon>Viridiplantae</taxon>
        <taxon>Streptophyta</taxon>
        <taxon>Embryophyta</taxon>
        <taxon>Tracheophyta</taxon>
        <taxon>Spermatophyta</taxon>
        <taxon>Magnoliopsida</taxon>
        <taxon>eudicotyledons</taxon>
        <taxon>Gunneridae</taxon>
        <taxon>Pentapetalae</taxon>
        <taxon>asterids</taxon>
        <taxon>Ericales</taxon>
        <taxon>Ericaceae</taxon>
        <taxon>Vaccinioideae</taxon>
        <taxon>Vaccinieae</taxon>
        <taxon>Vaccinium</taxon>
    </lineage>
</organism>
<name>A0ACB7YRE1_9ERIC</name>
<keyword evidence="2" id="KW-1185">Reference proteome</keyword>
<comment type="caution">
    <text evidence="1">The sequence shown here is derived from an EMBL/GenBank/DDBJ whole genome shotgun (WGS) entry which is preliminary data.</text>
</comment>
<sequence length="959" mass="104595">MLVNRSFHGGPHPPPPHVTRSNRYTLSLSSSFSSRSKATPVLPSSLSILPSRRRRSSTRFCIQSEFSESTSNAAAQYTRPFSVKIPVGDRHILVETGDMGRQASAAVRVTDGETIVYTTVCFADVPSEPADFFPLSVHYQERFSAAGRTSGGFFKREGRARDHEVLICRLIDRPLRPTMLKGFYHETQILSWVLSYDGLHSPDSLAVTAAGIAVALSELPNSKTIAGVRIGLVNDKFIVNPTTKEMEDSELDLLLAGTDSAILMIEGYCNFLPEEKLLQAVEIGQDVVRGICTEVESLVKRCGKPKMLDAIKLPPPELYRHVEEIAGDELVKVLQIEKKIPRRKALSSLEEKVLSILTEIGYVSKDEAFGASEKIADLLDEDEDEDEEIVVDGEVDEGDVHIKPVTRKPTPLLFSEVDVKLVFKEVTSKFLRKRIVEGGKRSDGRNPFEIRLVNSQCGLLPRAHGSALFTRGETQALAVVTLGDKQMAQRLDILECADEYKRFYLQYSFPPSSVGEVGRMGAPNRREIGHGMLAERALERILPSEEDFPYTIRVESTITESNGSSSMASVCGGCLALQDAGVPLKCSIAGIAMGMVLDTQEFGGDGTPLILSDITGSEDASGDMDFKVAGNEDGITAFQMDIKVGGITLPIMKQALLQAKNGRKHILGEMSKCSPPPSKSLSVYAPLIHVMKVKPEKVNIIIGSGGKKIKSIIEETGIDAIDTRDDGTLKIIGKDLSSIEKSKAIIKSLTMVPTVGDIYRNCEIKSIAPYGAFVEIAPGREGLCHISELSGNWLEKTEDAFKIGDHVDVKLIEINAKGQLRLSRRALLPDAPTEKPKLKQQTSDHTKESAASNKAPDRGTPKKVVNIEKDGLMGGKTEQPEDRSSTVKNTSSIGSQSVEDNLAVEKVVKRLVSSAKVGERPKKRSSKAVSSISDKNEILCIRKEQGSSSAHPPEGVHML</sequence>
<proteinExistence type="predicted"/>
<accession>A0ACB7YRE1</accession>
<gene>
    <name evidence="1" type="ORF">Vadar_028060</name>
</gene>
<evidence type="ECO:0000313" key="2">
    <source>
        <dbReference type="Proteomes" id="UP000828048"/>
    </source>
</evidence>
<reference evidence="1 2" key="1">
    <citation type="journal article" date="2021" name="Hortic Res">
        <title>High-quality reference genome and annotation aids understanding of berry development for evergreen blueberry (Vaccinium darrowii).</title>
        <authorList>
            <person name="Yu J."/>
            <person name="Hulse-Kemp A.M."/>
            <person name="Babiker E."/>
            <person name="Staton M."/>
        </authorList>
    </citation>
    <scope>NUCLEOTIDE SEQUENCE [LARGE SCALE GENOMIC DNA]</scope>
    <source>
        <strain evidence="2">cv. NJ 8807/NJ 8810</strain>
        <tissue evidence="1">Young leaf</tissue>
    </source>
</reference>
<dbReference type="Proteomes" id="UP000828048">
    <property type="component" value="Chromosome 11"/>
</dbReference>
<dbReference type="EMBL" id="CM037161">
    <property type="protein sequence ID" value="KAH7855717.1"/>
    <property type="molecule type" value="Genomic_DNA"/>
</dbReference>